<dbReference type="GO" id="GO:0005929">
    <property type="term" value="C:cilium"/>
    <property type="evidence" value="ECO:0007669"/>
    <property type="project" value="UniProtKB-SubCell"/>
</dbReference>
<dbReference type="InterPro" id="IPR052102">
    <property type="entry name" value="Enkurin_domain-protein"/>
</dbReference>
<dbReference type="GO" id="GO:0005856">
    <property type="term" value="C:cytoskeleton"/>
    <property type="evidence" value="ECO:0007669"/>
    <property type="project" value="UniProtKB-SubCell"/>
</dbReference>
<dbReference type="GeneID" id="14904032"/>
<name>G0R3J7_ICHMU</name>
<evidence type="ECO:0000256" key="1">
    <source>
        <dbReference type="ARBA" id="ARBA00004138"/>
    </source>
</evidence>
<proteinExistence type="predicted"/>
<reference evidence="9 10" key="1">
    <citation type="submission" date="2011-07" db="EMBL/GenBank/DDBJ databases">
        <authorList>
            <person name="Coyne R."/>
            <person name="Brami D."/>
            <person name="Johnson J."/>
            <person name="Hostetler J."/>
            <person name="Hannick L."/>
            <person name="Clark T."/>
            <person name="Cassidy-Hanley D."/>
            <person name="Inman J."/>
        </authorList>
    </citation>
    <scope>NUCLEOTIDE SEQUENCE [LARGE SCALE GENOMIC DNA]</scope>
    <source>
        <strain evidence="9 10">G5</strain>
    </source>
</reference>
<evidence type="ECO:0000313" key="10">
    <source>
        <dbReference type="Proteomes" id="UP000008983"/>
    </source>
</evidence>
<feature type="compositionally biased region" description="Polar residues" evidence="7">
    <location>
        <begin position="34"/>
        <end position="43"/>
    </location>
</feature>
<feature type="coiled-coil region" evidence="6">
    <location>
        <begin position="234"/>
        <end position="268"/>
    </location>
</feature>
<evidence type="ECO:0000313" key="9">
    <source>
        <dbReference type="EMBL" id="EGR27986.1"/>
    </source>
</evidence>
<dbReference type="Pfam" id="PF13864">
    <property type="entry name" value="Enkurin"/>
    <property type="match status" value="1"/>
</dbReference>
<dbReference type="AlphaFoldDB" id="G0R3J7"/>
<evidence type="ECO:0000256" key="4">
    <source>
        <dbReference type="ARBA" id="ARBA00023212"/>
    </source>
</evidence>
<dbReference type="PANTHER" id="PTHR21490:SF0">
    <property type="entry name" value="ENKURIN"/>
    <property type="match status" value="1"/>
</dbReference>
<dbReference type="OMA" id="DIPSRYD"/>
<sequence>MEGESIYNLIPKEYVPPPKEKRYRSQYPPHLAPTGSTLINHTTSRPGVANLIGDYSLVKGPHSHKDFSKTLGKLPGSIQPYTSEYRKKNTGTMGSNKLPDIQKFKYPDEDKRRPNVPLRVEKPLMGQVSHKNYIVSNAVENILSAPKMLKQEQDYLTKKDFGKIPDYLIKNKENLENEYKMIQNLHLSEAEEVEKQKYMMSVAEVKQLRDGLKAKWESVNNKYQTITHINKIDTIGLKRKKEESEKELTQLEKDIAKLNKQYVFVDTNI</sequence>
<dbReference type="Proteomes" id="UP000008983">
    <property type="component" value="Unassembled WGS sequence"/>
</dbReference>
<accession>G0R3J7</accession>
<dbReference type="PANTHER" id="PTHR21490">
    <property type="entry name" value="ENKURIN-RELATED"/>
    <property type="match status" value="1"/>
</dbReference>
<dbReference type="InterPro" id="IPR027012">
    <property type="entry name" value="Enkurin_dom"/>
</dbReference>
<evidence type="ECO:0000256" key="2">
    <source>
        <dbReference type="ARBA" id="ARBA00004245"/>
    </source>
</evidence>
<dbReference type="FunCoup" id="G0R3J7">
    <property type="interactions" value="17"/>
</dbReference>
<comment type="subcellular location">
    <subcellularLocation>
        <location evidence="1">Cell projection</location>
        <location evidence="1">Cilium</location>
    </subcellularLocation>
    <subcellularLocation>
        <location evidence="2">Cytoplasm</location>
        <location evidence="2">Cytoskeleton</location>
    </subcellularLocation>
</comment>
<dbReference type="RefSeq" id="XP_004027331.1">
    <property type="nucleotide sequence ID" value="XM_004027282.1"/>
</dbReference>
<keyword evidence="10" id="KW-1185">Reference proteome</keyword>
<dbReference type="STRING" id="857967.G0R3J7"/>
<dbReference type="InParanoid" id="G0R3J7"/>
<organism evidence="9 10">
    <name type="scientific">Ichthyophthirius multifiliis</name>
    <name type="common">White spot disease agent</name>
    <name type="synonym">Ich</name>
    <dbReference type="NCBI Taxonomy" id="5932"/>
    <lineage>
        <taxon>Eukaryota</taxon>
        <taxon>Sar</taxon>
        <taxon>Alveolata</taxon>
        <taxon>Ciliophora</taxon>
        <taxon>Intramacronucleata</taxon>
        <taxon>Oligohymenophorea</taxon>
        <taxon>Hymenostomatida</taxon>
        <taxon>Ophryoglenina</taxon>
        <taxon>Ichthyophthirius</taxon>
    </lineage>
</organism>
<keyword evidence="6" id="KW-0175">Coiled coil</keyword>
<evidence type="ECO:0000259" key="8">
    <source>
        <dbReference type="PROSITE" id="PS51665"/>
    </source>
</evidence>
<dbReference type="GO" id="GO:0005516">
    <property type="term" value="F:calmodulin binding"/>
    <property type="evidence" value="ECO:0007669"/>
    <property type="project" value="TreeGrafter"/>
</dbReference>
<dbReference type="EMBL" id="GL984303">
    <property type="protein sequence ID" value="EGR27986.1"/>
    <property type="molecule type" value="Genomic_DNA"/>
</dbReference>
<keyword evidence="4" id="KW-0206">Cytoskeleton</keyword>
<gene>
    <name evidence="9" type="ORF">IMG5_185690</name>
</gene>
<protein>
    <recommendedName>
        <fullName evidence="8">Enkurin domain-containing protein</fullName>
    </recommendedName>
</protein>
<keyword evidence="3" id="KW-0963">Cytoplasm</keyword>
<evidence type="ECO:0000256" key="3">
    <source>
        <dbReference type="ARBA" id="ARBA00022490"/>
    </source>
</evidence>
<keyword evidence="5" id="KW-0966">Cell projection</keyword>
<dbReference type="OrthoDB" id="2123594at2759"/>
<dbReference type="PROSITE" id="PS51665">
    <property type="entry name" value="ENKURIN"/>
    <property type="match status" value="1"/>
</dbReference>
<dbReference type="eggNOG" id="ENOG502QT8E">
    <property type="taxonomic scope" value="Eukaryota"/>
</dbReference>
<feature type="region of interest" description="Disordered" evidence="7">
    <location>
        <begin position="14"/>
        <end position="43"/>
    </location>
</feature>
<evidence type="ECO:0000256" key="6">
    <source>
        <dbReference type="SAM" id="Coils"/>
    </source>
</evidence>
<feature type="domain" description="Enkurin" evidence="8">
    <location>
        <begin position="172"/>
        <end position="266"/>
    </location>
</feature>
<evidence type="ECO:0000256" key="7">
    <source>
        <dbReference type="SAM" id="MobiDB-lite"/>
    </source>
</evidence>
<evidence type="ECO:0000256" key="5">
    <source>
        <dbReference type="ARBA" id="ARBA00023273"/>
    </source>
</evidence>